<accession>A0A2P5Z387</accession>
<protein>
    <submittedName>
        <fullName evidence="1">Uncharacterized protein</fullName>
    </submittedName>
</protein>
<proteinExistence type="predicted"/>
<dbReference type="Proteomes" id="UP000247346">
    <property type="component" value="Unassembled WGS sequence"/>
</dbReference>
<name>A0A2P5Z387_9XANT</name>
<evidence type="ECO:0000313" key="2">
    <source>
        <dbReference type="Proteomes" id="UP000247346"/>
    </source>
</evidence>
<comment type="caution">
    <text evidence="1">The sequence shown here is derived from an EMBL/GenBank/DDBJ whole genome shotgun (WGS) entry which is preliminary data.</text>
</comment>
<dbReference type="OrthoDB" id="7860735at2"/>
<organism evidence="1 2">
    <name type="scientific">Xanthomonas sacchari</name>
    <dbReference type="NCBI Taxonomy" id="56458"/>
    <lineage>
        <taxon>Bacteria</taxon>
        <taxon>Pseudomonadati</taxon>
        <taxon>Pseudomonadota</taxon>
        <taxon>Gammaproteobacteria</taxon>
        <taxon>Lysobacterales</taxon>
        <taxon>Lysobacteraceae</taxon>
        <taxon>Xanthomonas</taxon>
    </lineage>
</organism>
<reference evidence="1 2" key="1">
    <citation type="submission" date="2016-08" db="EMBL/GenBank/DDBJ databases">
        <authorList>
            <person name="Seilhamer J.J."/>
        </authorList>
    </citation>
    <scope>NUCLEOTIDE SEQUENCE [LARGE SCALE GENOMIC DNA]</scope>
    <source>
        <strain evidence="1 2">CFBP4641</strain>
    </source>
</reference>
<sequence length="157" mass="16003">MLRTLNTHMLAQASAASPASDALNSKIVQAVQLTNAETMAYAPSQIVVGSNMLISQASGLIAQSAAVYFDGVSKMALASQGVLLKQMTENLAENKMEQAAEDALGVLATDVLVGAAAAVAAAAGALEAESAGFAIDKIDQSIAKYADLMRGRKSAST</sequence>
<dbReference type="EMBL" id="MDEK01000010">
    <property type="protein sequence ID" value="PPU82118.1"/>
    <property type="molecule type" value="Genomic_DNA"/>
</dbReference>
<evidence type="ECO:0000313" key="1">
    <source>
        <dbReference type="EMBL" id="PPU82118.1"/>
    </source>
</evidence>
<gene>
    <name evidence="1" type="ORF">XsacCFBP4641_12435</name>
</gene>
<dbReference type="AlphaFoldDB" id="A0A2P5Z387"/>